<proteinExistence type="predicted"/>
<dbReference type="AlphaFoldDB" id="I2N3D3"/>
<protein>
    <submittedName>
        <fullName evidence="1">Uncharacterized protein</fullName>
    </submittedName>
</protein>
<evidence type="ECO:0000313" key="2">
    <source>
        <dbReference type="Proteomes" id="UP000005940"/>
    </source>
</evidence>
<dbReference type="Proteomes" id="UP000005940">
    <property type="component" value="Chromosome"/>
</dbReference>
<organism evidence="1 2">
    <name type="scientific">Streptomyces tsukubensis (strain DSM 42081 / NBRC 108919 / NRRL 18488 / 9993)</name>
    <dbReference type="NCBI Taxonomy" id="1114943"/>
    <lineage>
        <taxon>Bacteria</taxon>
        <taxon>Bacillati</taxon>
        <taxon>Actinomycetota</taxon>
        <taxon>Actinomycetes</taxon>
        <taxon>Kitasatosporales</taxon>
        <taxon>Streptomycetaceae</taxon>
        <taxon>Streptomyces</taxon>
    </lineage>
</organism>
<evidence type="ECO:0000313" key="1">
    <source>
        <dbReference type="EMBL" id="QKM68334.1"/>
    </source>
</evidence>
<dbReference type="EMBL" id="CP029159">
    <property type="protein sequence ID" value="QKM68334.1"/>
    <property type="molecule type" value="Genomic_DNA"/>
</dbReference>
<name>I2N3D3_STRT9</name>
<dbReference type="RefSeq" id="WP_006347584.1">
    <property type="nucleotide sequence ID" value="NZ_CP029159.1"/>
</dbReference>
<keyword evidence="2" id="KW-1185">Reference proteome</keyword>
<sequence length="81" mass="8437">MSYRIAYSDPAKAGRAALSEAARKALDAGVAAVARDPYGCSSHAVGGDRNRRDAAIGSIAIIRYEVSPSVVTFTVLRVVGL</sequence>
<gene>
    <name evidence="1" type="ORF">STSU_015255</name>
</gene>
<accession>I2N3D3</accession>
<reference evidence="1 2" key="1">
    <citation type="journal article" date="2012" name="J. Bacteriol.">
        <title>Draft genome of Streptomyces tsukubaensis NRRL 18488, the producer of the clinically important immunosuppressant tacrolimus (FK506).</title>
        <authorList>
            <person name="Barreiro C."/>
            <person name="Prieto C."/>
            <person name="Sola-Landa A."/>
            <person name="Solera E."/>
            <person name="Martinez-Castro M."/>
            <person name="Perez-Redondo R."/>
            <person name="Garcia-Estrada C."/>
            <person name="Aparicio J.F."/>
            <person name="Fernandez-Martinez L.T."/>
            <person name="Santos-Aberturas J."/>
            <person name="Salehi-Najafabadi Z."/>
            <person name="Rodriguez-Garcia A."/>
            <person name="Tauch A."/>
            <person name="Martin J.F."/>
        </authorList>
    </citation>
    <scope>NUCLEOTIDE SEQUENCE [LARGE SCALE GENOMIC DNA]</scope>
    <source>
        <strain evidence="2">DSM 42081 / NBRC 108919 / NRRL 18488 / 9993</strain>
    </source>
</reference>